<evidence type="ECO:0008006" key="6">
    <source>
        <dbReference type="Google" id="ProtNLM"/>
    </source>
</evidence>
<dbReference type="OrthoDB" id="9784157at2"/>
<evidence type="ECO:0000313" key="2">
    <source>
        <dbReference type="EMBL" id="RGE57149.1"/>
    </source>
</evidence>
<keyword evidence="4" id="KW-1185">Reference proteome</keyword>
<feature type="transmembrane region" description="Helical" evidence="1">
    <location>
        <begin position="377"/>
        <end position="399"/>
    </location>
</feature>
<keyword evidence="1" id="KW-0812">Transmembrane</keyword>
<comment type="caution">
    <text evidence="2">The sequence shown here is derived from an EMBL/GenBank/DDBJ whole genome shotgun (WGS) entry which is preliminary data.</text>
</comment>
<feature type="transmembrane region" description="Helical" evidence="1">
    <location>
        <begin position="40"/>
        <end position="61"/>
    </location>
</feature>
<dbReference type="Proteomes" id="UP000261166">
    <property type="component" value="Unassembled WGS sequence"/>
</dbReference>
<evidence type="ECO:0000313" key="4">
    <source>
        <dbReference type="Proteomes" id="UP000260812"/>
    </source>
</evidence>
<name>A0A3E3HZ91_9FIRM</name>
<accession>A0A3E3HZ91</accession>
<dbReference type="RefSeq" id="WP_117530747.1">
    <property type="nucleotide sequence ID" value="NZ_QVLU01000007.1"/>
</dbReference>
<evidence type="ECO:0000256" key="1">
    <source>
        <dbReference type="SAM" id="Phobius"/>
    </source>
</evidence>
<dbReference type="EMBL" id="QVLV01000017">
    <property type="protein sequence ID" value="RGE57149.1"/>
    <property type="molecule type" value="Genomic_DNA"/>
</dbReference>
<evidence type="ECO:0000313" key="3">
    <source>
        <dbReference type="EMBL" id="RGE72150.1"/>
    </source>
</evidence>
<dbReference type="EMBL" id="QVLU01000007">
    <property type="protein sequence ID" value="RGE72150.1"/>
    <property type="molecule type" value="Genomic_DNA"/>
</dbReference>
<feature type="transmembrane region" description="Helical" evidence="1">
    <location>
        <begin position="137"/>
        <end position="157"/>
    </location>
</feature>
<keyword evidence="1" id="KW-1133">Transmembrane helix</keyword>
<gene>
    <name evidence="3" type="ORF">DWY69_09615</name>
    <name evidence="2" type="ORF">DXC51_20160</name>
</gene>
<feature type="transmembrane region" description="Helical" evidence="1">
    <location>
        <begin position="202"/>
        <end position="222"/>
    </location>
</feature>
<dbReference type="Proteomes" id="UP000260812">
    <property type="component" value="Unassembled WGS sequence"/>
</dbReference>
<feature type="transmembrane region" description="Helical" evidence="1">
    <location>
        <begin position="68"/>
        <end position="89"/>
    </location>
</feature>
<proteinExistence type="predicted"/>
<organism evidence="2 4">
    <name type="scientific">Eisenbergiella massiliensis</name>
    <dbReference type="NCBI Taxonomy" id="1720294"/>
    <lineage>
        <taxon>Bacteria</taxon>
        <taxon>Bacillati</taxon>
        <taxon>Bacillota</taxon>
        <taxon>Clostridia</taxon>
        <taxon>Lachnospirales</taxon>
        <taxon>Lachnospiraceae</taxon>
        <taxon>Eisenbergiella</taxon>
    </lineage>
</organism>
<evidence type="ECO:0000313" key="5">
    <source>
        <dbReference type="Proteomes" id="UP000261166"/>
    </source>
</evidence>
<dbReference type="AlphaFoldDB" id="A0A3E3HZ91"/>
<keyword evidence="1" id="KW-0472">Membrane</keyword>
<protein>
    <recommendedName>
        <fullName evidence="6">Membrane protein 6-pyruvoyl-tetrahydropterin synthase-related domain-containing protein</fullName>
    </recommendedName>
</protein>
<sequence length="406" mass="47170">MAFLPLILLGLYCVYSENIGEKEKQRSICFLVIGFTGVLQSHILSFEMIVLFTGIICIIFIKKTFRRCTLFILLKSVFITILINLWFLVPLLDFMGENLVINDNNRAINNVYWIQKAGLNITQLFISTFNKSDMPLGIGWVFVLTLFCVIYKIIIINNIDKEELLCFFLSLLSLLLTLKVFPYDFLCDKMGKYSILITNLQFPWRFLTLASLFLTWLTCVLVKSMSNNRYYLKKVVCFFGILLLSQLVYFEGTVIKNSDLVCVYDTLGYSSFPENGFEYMPTDTEVTKLNKTLSYSNNKILIKAFSQKYNEITVDVENTDSENGFIDVPLIYYKGYKAVDTSLGKEFETGYGKNNVMRVIIPANYLGTINLYFEEQWYWRMAEFISVFTLLIIVSYISFIKCRRIF</sequence>
<feature type="transmembrane region" description="Helical" evidence="1">
    <location>
        <begin position="231"/>
        <end position="250"/>
    </location>
</feature>
<reference evidence="2 5" key="1">
    <citation type="submission" date="2018-08" db="EMBL/GenBank/DDBJ databases">
        <title>A genome reference for cultivated species of the human gut microbiota.</title>
        <authorList>
            <person name="Zou Y."/>
            <person name="Xue W."/>
            <person name="Luo G."/>
        </authorList>
    </citation>
    <scope>NUCLEOTIDE SEQUENCE [LARGE SCALE GENOMIC DNA]</scope>
    <source>
        <strain evidence="3 5">AF26-4BH</strain>
        <strain evidence="2">TF05-5AC</strain>
    </source>
</reference>
<feature type="transmembrane region" description="Helical" evidence="1">
    <location>
        <begin position="164"/>
        <end position="182"/>
    </location>
</feature>